<protein>
    <recommendedName>
        <fullName evidence="3">Cupin</fullName>
    </recommendedName>
</protein>
<organism evidence="1 2">
    <name type="scientific">Oceanobacillus kimchii</name>
    <dbReference type="NCBI Taxonomy" id="746691"/>
    <lineage>
        <taxon>Bacteria</taxon>
        <taxon>Bacillati</taxon>
        <taxon>Bacillota</taxon>
        <taxon>Bacilli</taxon>
        <taxon>Bacillales</taxon>
        <taxon>Bacillaceae</taxon>
        <taxon>Oceanobacillus</taxon>
    </lineage>
</organism>
<accession>A0ABQ5TPT5</accession>
<name>A0ABQ5TPT5_9BACI</name>
<gene>
    <name evidence="1" type="ORF">MACH08_39660</name>
</gene>
<evidence type="ECO:0000313" key="2">
    <source>
        <dbReference type="Proteomes" id="UP001275436"/>
    </source>
</evidence>
<dbReference type="SUPFAM" id="SSF51182">
    <property type="entry name" value="RmlC-like cupins"/>
    <property type="match status" value="1"/>
</dbReference>
<comment type="caution">
    <text evidence="1">The sequence shown here is derived from an EMBL/GenBank/DDBJ whole genome shotgun (WGS) entry which is preliminary data.</text>
</comment>
<proteinExistence type="predicted"/>
<dbReference type="InterPro" id="IPR011051">
    <property type="entry name" value="RmlC_Cupin_sf"/>
</dbReference>
<dbReference type="RefSeq" id="WP_069685029.1">
    <property type="nucleotide sequence ID" value="NZ_BSKO01000001.1"/>
</dbReference>
<evidence type="ECO:0000313" key="1">
    <source>
        <dbReference type="EMBL" id="GLO68182.1"/>
    </source>
</evidence>
<sequence length="120" mass="13621">MKIYSFNQQYGQFITHFDSIFTMTRILQTNHETRIGCMHLDNNGIIGYHQASVDQLLLVVNGDGWVRTSDTDQTLIQSGQAIFWKKGEWHETTTTNGLTAIVIESSSLNPDQFLTQLAVK</sequence>
<evidence type="ECO:0008006" key="3">
    <source>
        <dbReference type="Google" id="ProtNLM"/>
    </source>
</evidence>
<keyword evidence="2" id="KW-1185">Reference proteome</keyword>
<dbReference type="Proteomes" id="UP001275436">
    <property type="component" value="Unassembled WGS sequence"/>
</dbReference>
<dbReference type="EMBL" id="BSKO01000001">
    <property type="protein sequence ID" value="GLO68182.1"/>
    <property type="molecule type" value="Genomic_DNA"/>
</dbReference>
<dbReference type="Gene3D" id="2.60.120.10">
    <property type="entry name" value="Jelly Rolls"/>
    <property type="match status" value="1"/>
</dbReference>
<reference evidence="1 2" key="1">
    <citation type="submission" date="2023-02" db="EMBL/GenBank/DDBJ databases">
        <title>Oceanobacillus kimchii IFOP_LL358 isolated form Alexandrium catenella lab strain.</title>
        <authorList>
            <person name="Gajardo G."/>
            <person name="Ueki S."/>
            <person name="Maruyama F."/>
        </authorList>
    </citation>
    <scope>NUCLEOTIDE SEQUENCE [LARGE SCALE GENOMIC DNA]</scope>
    <source>
        <strain evidence="1 2">IFOP_LL358</strain>
    </source>
</reference>
<dbReference type="InterPro" id="IPR014710">
    <property type="entry name" value="RmlC-like_jellyroll"/>
</dbReference>